<accession>A0A1B2EWK2</accession>
<name>A0A1B2EWK2_9HYPH</name>
<dbReference type="InterPro" id="IPR011041">
    <property type="entry name" value="Quinoprot_gluc/sorb_DH_b-prop"/>
</dbReference>
<organism evidence="2">
    <name type="scientific">Microvirga ossetica</name>
    <dbReference type="NCBI Taxonomy" id="1882682"/>
    <lineage>
        <taxon>Bacteria</taxon>
        <taxon>Pseudomonadati</taxon>
        <taxon>Pseudomonadota</taxon>
        <taxon>Alphaproteobacteria</taxon>
        <taxon>Hyphomicrobiales</taxon>
        <taxon>Methylobacteriaceae</taxon>
        <taxon>Microvirga</taxon>
    </lineage>
</organism>
<keyword evidence="2" id="KW-0614">Plasmid</keyword>
<dbReference type="RefSeq" id="WP_237050773.1">
    <property type="nucleotide sequence ID" value="NZ_CP016619.1"/>
</dbReference>
<dbReference type="EMBL" id="CP016619">
    <property type="protein sequence ID" value="ANY84346.1"/>
    <property type="molecule type" value="Genomic_DNA"/>
</dbReference>
<gene>
    <name evidence="2" type="ORF">BB934_39725</name>
</gene>
<dbReference type="PANTHER" id="PTHR19328:SF40">
    <property type="entry name" value="BLL0591 PROTEIN"/>
    <property type="match status" value="1"/>
</dbReference>
<dbReference type="AlphaFoldDB" id="A0A1B2EWK2"/>
<dbReference type="Pfam" id="PF07995">
    <property type="entry name" value="GSDH"/>
    <property type="match status" value="1"/>
</dbReference>
<protein>
    <submittedName>
        <fullName evidence="2">Dehydrogenase</fullName>
    </submittedName>
</protein>
<reference evidence="2" key="1">
    <citation type="submission" date="2016-07" db="EMBL/GenBank/DDBJ databases">
        <title>Microvirga ossetica sp. nov. a new species of rhizobia isolated from root nodules of the legume species Vicia alpestris Steven originated from North Ossetia region in the Caucasus.</title>
        <authorList>
            <person name="Safronova V.I."/>
            <person name="Kuznetsova I.G."/>
            <person name="Sazanova A.L."/>
            <person name="Belimov A."/>
            <person name="Andronov E."/>
            <person name="Osledkin Y.S."/>
            <person name="Onishchuk O.P."/>
            <person name="Kurchak O.N."/>
            <person name="Shaposhnikov A.I."/>
            <person name="Willems A."/>
            <person name="Tikhonovich I.A."/>
        </authorList>
    </citation>
    <scope>NUCLEOTIDE SEQUENCE [LARGE SCALE GENOMIC DNA]</scope>
    <source>
        <strain evidence="2">V5/3M</strain>
        <plasmid evidence="2">unnamed2</plasmid>
    </source>
</reference>
<geneLocation type="plasmid" evidence="2">
    <name>unnamed2</name>
</geneLocation>
<evidence type="ECO:0000259" key="1">
    <source>
        <dbReference type="Pfam" id="PF07995"/>
    </source>
</evidence>
<sequence>MMHLGKPFRSLALVGLATAGLVPSPCLGQIAHSAPGARVAAFARVPAARAMAVCGDALYIGTKGNAVYGVPLAGGPAVWAASGLVAPNGVACLGNRLYVASRDRVSTFTPVPGGRLANRADLPIRLPNQAHHGLRYIQAGPDGRLYISIGSPCNICQPEGLQGTIISISPNGGDLRRMAWGIRNSVGFDWNGGIMYFTDNGADRMGDDTPPDELNELQPGAFYGFPYFGGRVRLRGFEAAVPPAPQTPPAYEFQAHVATLGIHFYRGAMFPELQGEALIAEHGSWNRTIPVGYQVVRLRVGSSRSGNGQSFLSGVGRPVDVKELAGWIDCRL</sequence>
<dbReference type="InterPro" id="IPR012938">
    <property type="entry name" value="Glc/Sorbosone_DH"/>
</dbReference>
<dbReference type="Gene3D" id="2.120.10.30">
    <property type="entry name" value="TolB, C-terminal domain"/>
    <property type="match status" value="1"/>
</dbReference>
<dbReference type="SUPFAM" id="SSF50952">
    <property type="entry name" value="Soluble quinoprotein glucose dehydrogenase"/>
    <property type="match status" value="1"/>
</dbReference>
<dbReference type="KEGG" id="moc:BB934_39725"/>
<feature type="domain" description="Glucose/Sorbosone dehydrogenase" evidence="1">
    <location>
        <begin position="128"/>
        <end position="280"/>
    </location>
</feature>
<dbReference type="PANTHER" id="PTHR19328">
    <property type="entry name" value="HEDGEHOG-INTERACTING PROTEIN"/>
    <property type="match status" value="1"/>
</dbReference>
<evidence type="ECO:0000313" key="2">
    <source>
        <dbReference type="EMBL" id="ANY84346.1"/>
    </source>
</evidence>
<proteinExistence type="predicted"/>
<dbReference type="InterPro" id="IPR011042">
    <property type="entry name" value="6-blade_b-propeller_TolB-like"/>
</dbReference>